<organism evidence="3 4">
    <name type="scientific">Hirsutella rhossiliensis</name>
    <dbReference type="NCBI Taxonomy" id="111463"/>
    <lineage>
        <taxon>Eukaryota</taxon>
        <taxon>Fungi</taxon>
        <taxon>Dikarya</taxon>
        <taxon>Ascomycota</taxon>
        <taxon>Pezizomycotina</taxon>
        <taxon>Sordariomycetes</taxon>
        <taxon>Hypocreomycetidae</taxon>
        <taxon>Hypocreales</taxon>
        <taxon>Ophiocordycipitaceae</taxon>
        <taxon>Hirsutella</taxon>
    </lineage>
</organism>
<dbReference type="OrthoDB" id="5421784at2759"/>
<dbReference type="GeneID" id="68352275"/>
<reference evidence="3" key="1">
    <citation type="submission" date="2021-09" db="EMBL/GenBank/DDBJ databases">
        <title>A high-quality genome of the endoparasitic fungus Hirsutella rhossiliensis with a comparison of Hirsutella genomes reveals transposable elements contributing to genome size variation.</title>
        <authorList>
            <person name="Lin R."/>
            <person name="Jiao Y."/>
            <person name="Sun X."/>
            <person name="Ling J."/>
            <person name="Xie B."/>
            <person name="Cheng X."/>
        </authorList>
    </citation>
    <scope>NUCLEOTIDE SEQUENCE</scope>
    <source>
        <strain evidence="3">HR02</strain>
    </source>
</reference>
<feature type="compositionally biased region" description="Low complexity" evidence="1">
    <location>
        <begin position="90"/>
        <end position="104"/>
    </location>
</feature>
<dbReference type="EMBL" id="JAIZPD010000003">
    <property type="protein sequence ID" value="KAH0965130.1"/>
    <property type="molecule type" value="Genomic_DNA"/>
</dbReference>
<feature type="transmembrane region" description="Helical" evidence="2">
    <location>
        <begin position="284"/>
        <end position="306"/>
    </location>
</feature>
<gene>
    <name evidence="3" type="ORF">HRG_03146</name>
</gene>
<name>A0A9P8N1G9_9HYPO</name>
<proteinExistence type="predicted"/>
<comment type="caution">
    <text evidence="3">The sequence shown here is derived from an EMBL/GenBank/DDBJ whole genome shotgun (WGS) entry which is preliminary data.</text>
</comment>
<evidence type="ECO:0000256" key="1">
    <source>
        <dbReference type="SAM" id="MobiDB-lite"/>
    </source>
</evidence>
<evidence type="ECO:0000313" key="3">
    <source>
        <dbReference type="EMBL" id="KAH0965130.1"/>
    </source>
</evidence>
<keyword evidence="4" id="KW-1185">Reference proteome</keyword>
<feature type="compositionally biased region" description="Low complexity" evidence="1">
    <location>
        <begin position="249"/>
        <end position="259"/>
    </location>
</feature>
<dbReference type="Proteomes" id="UP000824596">
    <property type="component" value="Unassembled WGS sequence"/>
</dbReference>
<feature type="compositionally biased region" description="Basic residues" evidence="1">
    <location>
        <begin position="22"/>
        <end position="44"/>
    </location>
</feature>
<feature type="region of interest" description="Disordered" evidence="1">
    <location>
        <begin position="1"/>
        <end position="121"/>
    </location>
</feature>
<feature type="compositionally biased region" description="Low complexity" evidence="1">
    <location>
        <begin position="111"/>
        <end position="121"/>
    </location>
</feature>
<keyword evidence="2" id="KW-1133">Transmembrane helix</keyword>
<feature type="compositionally biased region" description="Polar residues" evidence="1">
    <location>
        <begin position="68"/>
        <end position="77"/>
    </location>
</feature>
<feature type="compositionally biased region" description="Low complexity" evidence="1">
    <location>
        <begin position="324"/>
        <end position="335"/>
    </location>
</feature>
<feature type="compositionally biased region" description="Low complexity" evidence="1">
    <location>
        <begin position="167"/>
        <end position="190"/>
    </location>
</feature>
<keyword evidence="2" id="KW-0812">Transmembrane</keyword>
<evidence type="ECO:0000256" key="2">
    <source>
        <dbReference type="SAM" id="Phobius"/>
    </source>
</evidence>
<feature type="region of interest" description="Disordered" evidence="1">
    <location>
        <begin position="317"/>
        <end position="375"/>
    </location>
</feature>
<accession>A0A9P8N1G9</accession>
<keyword evidence="2" id="KW-0472">Membrane</keyword>
<feature type="region of interest" description="Disordered" evidence="1">
    <location>
        <begin position="442"/>
        <end position="486"/>
    </location>
</feature>
<protein>
    <submittedName>
        <fullName evidence="3">Uncharacterized protein</fullName>
    </submittedName>
</protein>
<sequence>MTNPSPGPSLLQARGSEPHPHSLTHRRRHDSTHGHHHHRHRRQSPTRSEETAEQPGSGHETGVEEPSAATQKPSIADTNDLGPPNGVGPSESSVHVVKSVDSSSPTEVVHNASSPSPFNSTSSALYLRSAIETPKTLLAGSVLGKTAAIPTTDTQATAAIPTAALDTSSGSATSSPTGSSSVVATTDTSTTAAATTTDLTSATSSTATISATAFSTATTQSDESSFASASTSASSLSLSDTTSTYSDGGFVAPSAAGGARPPPSSDAKTNAGSAHDPEPQKVRIIGGVFGSVAGVAFLAVLVLLVLRYKKRRDAGTLLGGGRLGSTASGTLTGGDSMAMAERSGPLAVSAPFSSLTRKRNSRQPSDPVEEGGERGFYRVAGRKLPPVLITGGDGYSDPRESIMSGGSDYYRDSQAFDLAAAGGPRQLALGAPMRPVSGVPIMRSGPARTPVTENPFVDPLVPPATQDTPTRRPVSRASASKFHESI</sequence>
<dbReference type="AlphaFoldDB" id="A0A9P8N1G9"/>
<feature type="region of interest" description="Disordered" evidence="1">
    <location>
        <begin position="249"/>
        <end position="278"/>
    </location>
</feature>
<evidence type="ECO:0000313" key="4">
    <source>
        <dbReference type="Proteomes" id="UP000824596"/>
    </source>
</evidence>
<feature type="region of interest" description="Disordered" evidence="1">
    <location>
        <begin position="165"/>
        <end position="190"/>
    </location>
</feature>
<dbReference type="RefSeq" id="XP_044722643.1">
    <property type="nucleotide sequence ID" value="XM_044861617.1"/>
</dbReference>